<sequence>MAAKQELINYIADRTELSKVTTAKAIDAFFEAITYYISEGTPVHLSNFGTFSVKRRAARVSHDIHSRERVLHEEQNVPVFRAGKALKMAAKKAQQHHIKVEEPFSQQLNINHQEPK</sequence>
<reference evidence="6 7" key="1">
    <citation type="submission" date="2021-02" db="EMBL/GenBank/DDBJ databases">
        <title>Complete genome sequence of Lactococcus lactis strain K_LL004.</title>
        <authorList>
            <person name="Kim H.B."/>
        </authorList>
    </citation>
    <scope>NUCLEOTIDE SEQUENCE [LARGE SCALE GENOMIC DNA]</scope>
    <source>
        <strain evidence="6 7">K_LL004</strain>
    </source>
</reference>
<dbReference type="Proteomes" id="UP000663608">
    <property type="component" value="Chromosome"/>
</dbReference>
<gene>
    <name evidence="6" type="ORF">JW886_04745</name>
</gene>
<protein>
    <recommendedName>
        <fullName evidence="2">DNA-binding protein HU</fullName>
    </recommendedName>
</protein>
<dbReference type="GO" id="GO:0030527">
    <property type="term" value="F:structural constituent of chromatin"/>
    <property type="evidence" value="ECO:0007669"/>
    <property type="project" value="InterPro"/>
</dbReference>
<dbReference type="KEGG" id="lti:JW886_04745"/>
<evidence type="ECO:0000256" key="1">
    <source>
        <dbReference type="ARBA" id="ARBA00010529"/>
    </source>
</evidence>
<dbReference type="RefSeq" id="WP_205872447.1">
    <property type="nucleotide sequence ID" value="NZ_CP070872.1"/>
</dbReference>
<keyword evidence="4 6" id="KW-0238">DNA-binding</keyword>
<evidence type="ECO:0000256" key="2">
    <source>
        <dbReference type="ARBA" id="ARBA00021922"/>
    </source>
</evidence>
<dbReference type="SMART" id="SM00411">
    <property type="entry name" value="BHL"/>
    <property type="match status" value="1"/>
</dbReference>
<keyword evidence="7" id="KW-1185">Reference proteome</keyword>
<proteinExistence type="inferred from homology"/>
<dbReference type="PANTHER" id="PTHR33175:SF3">
    <property type="entry name" value="DNA-BINDING PROTEIN HU-BETA"/>
    <property type="match status" value="1"/>
</dbReference>
<evidence type="ECO:0000256" key="5">
    <source>
        <dbReference type="RuleBase" id="RU003939"/>
    </source>
</evidence>
<evidence type="ECO:0000256" key="4">
    <source>
        <dbReference type="ARBA" id="ARBA00023125"/>
    </source>
</evidence>
<dbReference type="PRINTS" id="PR01727">
    <property type="entry name" value="DNABINDINGHU"/>
</dbReference>
<dbReference type="GO" id="GO:0030261">
    <property type="term" value="P:chromosome condensation"/>
    <property type="evidence" value="ECO:0007669"/>
    <property type="project" value="UniProtKB-KW"/>
</dbReference>
<evidence type="ECO:0000256" key="3">
    <source>
        <dbReference type="ARBA" id="ARBA00023067"/>
    </source>
</evidence>
<dbReference type="GO" id="GO:0003677">
    <property type="term" value="F:DNA binding"/>
    <property type="evidence" value="ECO:0007669"/>
    <property type="project" value="UniProtKB-KW"/>
</dbReference>
<organism evidence="6 7">
    <name type="scientific">Lactococcus taiwanensis</name>
    <dbReference type="NCBI Taxonomy" id="1151742"/>
    <lineage>
        <taxon>Bacteria</taxon>
        <taxon>Bacillati</taxon>
        <taxon>Bacillota</taxon>
        <taxon>Bacilli</taxon>
        <taxon>Lactobacillales</taxon>
        <taxon>Streptococcaceae</taxon>
        <taxon>Lactococcus</taxon>
    </lineage>
</organism>
<dbReference type="SUPFAM" id="SSF47729">
    <property type="entry name" value="IHF-like DNA-binding proteins"/>
    <property type="match status" value="1"/>
</dbReference>
<dbReference type="Gene3D" id="4.10.520.10">
    <property type="entry name" value="IHF-like DNA-binding proteins"/>
    <property type="match status" value="1"/>
</dbReference>
<accession>A0AA45KK82</accession>
<keyword evidence="3" id="KW-0226">DNA condensation</keyword>
<name>A0AA45KK82_9LACT</name>
<comment type="similarity">
    <text evidence="1 5">Belongs to the bacterial histone-like protein family.</text>
</comment>
<dbReference type="Pfam" id="PF00216">
    <property type="entry name" value="Bac_DNA_binding"/>
    <property type="match status" value="1"/>
</dbReference>
<dbReference type="InterPro" id="IPR010992">
    <property type="entry name" value="IHF-like_DNA-bd_dom_sf"/>
</dbReference>
<dbReference type="GO" id="GO:0005829">
    <property type="term" value="C:cytosol"/>
    <property type="evidence" value="ECO:0007669"/>
    <property type="project" value="TreeGrafter"/>
</dbReference>
<dbReference type="EMBL" id="CP070872">
    <property type="protein sequence ID" value="QSE77556.1"/>
    <property type="molecule type" value="Genomic_DNA"/>
</dbReference>
<dbReference type="CDD" id="cd13831">
    <property type="entry name" value="HU"/>
    <property type="match status" value="1"/>
</dbReference>
<dbReference type="AlphaFoldDB" id="A0AA45KK82"/>
<evidence type="ECO:0000313" key="7">
    <source>
        <dbReference type="Proteomes" id="UP000663608"/>
    </source>
</evidence>
<dbReference type="PANTHER" id="PTHR33175">
    <property type="entry name" value="DNA-BINDING PROTEIN HU"/>
    <property type="match status" value="1"/>
</dbReference>
<evidence type="ECO:0000313" key="6">
    <source>
        <dbReference type="EMBL" id="QSE77556.1"/>
    </source>
</evidence>
<dbReference type="InterPro" id="IPR000119">
    <property type="entry name" value="Hist_DNA-bd"/>
</dbReference>